<gene>
    <name evidence="1" type="ORF">C0W81_18785</name>
    <name evidence="2" type="ORF">PAQU9191_00794</name>
</gene>
<reference evidence="2" key="2">
    <citation type="submission" date="2017-06" db="EMBL/GenBank/DDBJ databases">
        <authorList>
            <person name="Kim H.J."/>
            <person name="Triplett B.A."/>
        </authorList>
    </citation>
    <scope>NUCLEOTIDE SEQUENCE [LARGE SCALE GENOMIC DNA]</scope>
    <source>
        <strain evidence="2">Type strain: CECT 9192</strain>
    </source>
</reference>
<evidence type="ECO:0000313" key="3">
    <source>
        <dbReference type="Proteomes" id="UP000196485"/>
    </source>
</evidence>
<dbReference type="AlphaFoldDB" id="A0A1B8HXT3"/>
<organism evidence="1 4">
    <name type="scientific">Photobacterium aquimaris</name>
    <dbReference type="NCBI Taxonomy" id="512643"/>
    <lineage>
        <taxon>Bacteria</taxon>
        <taxon>Pseudomonadati</taxon>
        <taxon>Pseudomonadota</taxon>
        <taxon>Gammaproteobacteria</taxon>
        <taxon>Vibrionales</taxon>
        <taxon>Vibrionaceae</taxon>
        <taxon>Photobacterium</taxon>
    </lineage>
</organism>
<sequence length="67" mass="7827">MKVSAKAGELITDLLYKHTGQDNDQLEQAFYQLNPHVRREVFFVDTEVVLPQVKQVPKTQRVIKSWD</sequence>
<protein>
    <recommendedName>
        <fullName evidence="5">Phage tail protein</fullName>
    </recommendedName>
</protein>
<accession>A0A1B8HXT3</accession>
<dbReference type="Proteomes" id="UP000241858">
    <property type="component" value="Unassembled WGS sequence"/>
</dbReference>
<dbReference type="Proteomes" id="UP000196485">
    <property type="component" value="Unassembled WGS sequence"/>
</dbReference>
<evidence type="ECO:0008006" key="5">
    <source>
        <dbReference type="Google" id="ProtNLM"/>
    </source>
</evidence>
<name>A0A1B8HXT3_9GAMM</name>
<proteinExistence type="predicted"/>
<evidence type="ECO:0000313" key="2">
    <source>
        <dbReference type="EMBL" id="SMY15571.1"/>
    </source>
</evidence>
<dbReference type="EMBL" id="PYLY01000057">
    <property type="protein sequence ID" value="PST97933.1"/>
    <property type="molecule type" value="Genomic_DNA"/>
</dbReference>
<reference evidence="1 4" key="3">
    <citation type="submission" date="2018-03" db="EMBL/GenBank/DDBJ databases">
        <title>Whole genome sequencing of Histamine producing bacteria.</title>
        <authorList>
            <person name="Butler K."/>
        </authorList>
    </citation>
    <scope>NUCLEOTIDE SEQUENCE [LARGE SCALE GENOMIC DNA]</scope>
    <source>
        <strain evidence="1 4">DSM 23343</strain>
    </source>
</reference>
<dbReference type="RefSeq" id="WP_060999062.1">
    <property type="nucleotide sequence ID" value="NZ_FYAH01000001.1"/>
</dbReference>
<dbReference type="OrthoDB" id="5818843at2"/>
<reference evidence="3" key="1">
    <citation type="submission" date="2017-06" db="EMBL/GenBank/DDBJ databases">
        <authorList>
            <person name="Rodrigo-Torres L."/>
            <person name="Arahal R. D."/>
            <person name="Lucena T."/>
        </authorList>
    </citation>
    <scope>NUCLEOTIDE SEQUENCE [LARGE SCALE GENOMIC DNA]</scope>
    <source>
        <strain evidence="3">type strain: CECT 9192</strain>
    </source>
</reference>
<keyword evidence="3" id="KW-1185">Reference proteome</keyword>
<dbReference type="EMBL" id="FYAH01000001">
    <property type="protein sequence ID" value="SMY15571.1"/>
    <property type="molecule type" value="Genomic_DNA"/>
</dbReference>
<evidence type="ECO:0000313" key="4">
    <source>
        <dbReference type="Proteomes" id="UP000241858"/>
    </source>
</evidence>
<evidence type="ECO:0000313" key="1">
    <source>
        <dbReference type="EMBL" id="PST97933.1"/>
    </source>
</evidence>